<comment type="caution">
    <text evidence="2">The sequence shown here is derived from an EMBL/GenBank/DDBJ whole genome shotgun (WGS) entry which is preliminary data.</text>
</comment>
<sequence>MPNKSYPINKGINRSIVFRGLKGQYIWYMGGAMFGVMILYAIMYVCGINTYISLLLTVVLAAAAMTAVYHLSQTYGEHGLTKAMAARQLPRLVKSTSRAKFIKPGVNNGKNAK</sequence>
<keyword evidence="1" id="KW-0472">Membrane</keyword>
<dbReference type="EMBL" id="JAVDTI010000011">
    <property type="protein sequence ID" value="MDR6809675.1"/>
    <property type="molecule type" value="Genomic_DNA"/>
</dbReference>
<evidence type="ECO:0000313" key="3">
    <source>
        <dbReference type="Proteomes" id="UP001264980"/>
    </source>
</evidence>
<accession>A0ABU1R9Q8</accession>
<protein>
    <recommendedName>
        <fullName evidence="4">DUF4133 domain-containing protein</fullName>
    </recommendedName>
</protein>
<dbReference type="Pfam" id="PF13571">
    <property type="entry name" value="DUF4133"/>
    <property type="match status" value="1"/>
</dbReference>
<reference evidence="2 3" key="1">
    <citation type="submission" date="2023-07" db="EMBL/GenBank/DDBJ databases">
        <title>Sorghum-associated microbial communities from plants grown in Nebraska, USA.</title>
        <authorList>
            <person name="Schachtman D."/>
        </authorList>
    </citation>
    <scope>NUCLEOTIDE SEQUENCE [LARGE SCALE GENOMIC DNA]</scope>
    <source>
        <strain evidence="2 3">BE57</strain>
    </source>
</reference>
<proteinExistence type="predicted"/>
<dbReference type="InterPro" id="IPR025407">
    <property type="entry name" value="DUF4133"/>
</dbReference>
<keyword evidence="1" id="KW-1133">Transmembrane helix</keyword>
<name>A0ABU1R9Q8_9BACT</name>
<evidence type="ECO:0000256" key="1">
    <source>
        <dbReference type="SAM" id="Phobius"/>
    </source>
</evidence>
<keyword evidence="1" id="KW-0812">Transmembrane</keyword>
<feature type="transmembrane region" description="Helical" evidence="1">
    <location>
        <begin position="51"/>
        <end position="72"/>
    </location>
</feature>
<evidence type="ECO:0008006" key="4">
    <source>
        <dbReference type="Google" id="ProtNLM"/>
    </source>
</evidence>
<evidence type="ECO:0000313" key="2">
    <source>
        <dbReference type="EMBL" id="MDR6809675.1"/>
    </source>
</evidence>
<organism evidence="2 3">
    <name type="scientific">Dyadobacter fermentans</name>
    <dbReference type="NCBI Taxonomy" id="94254"/>
    <lineage>
        <taxon>Bacteria</taxon>
        <taxon>Pseudomonadati</taxon>
        <taxon>Bacteroidota</taxon>
        <taxon>Cytophagia</taxon>
        <taxon>Cytophagales</taxon>
        <taxon>Spirosomataceae</taxon>
        <taxon>Dyadobacter</taxon>
    </lineage>
</organism>
<keyword evidence="3" id="KW-1185">Reference proteome</keyword>
<dbReference type="Proteomes" id="UP001264980">
    <property type="component" value="Unassembled WGS sequence"/>
</dbReference>
<feature type="transmembrane region" description="Helical" evidence="1">
    <location>
        <begin position="25"/>
        <end position="45"/>
    </location>
</feature>
<dbReference type="RefSeq" id="WP_309993445.1">
    <property type="nucleotide sequence ID" value="NZ_JAVDTI010000011.1"/>
</dbReference>
<gene>
    <name evidence="2" type="ORF">J2W84_006751</name>
</gene>